<dbReference type="OrthoDB" id="442731at2759"/>
<feature type="domain" description="Glycoside hydrolase family 5" evidence="6">
    <location>
        <begin position="71"/>
        <end position="340"/>
    </location>
</feature>
<dbReference type="GO" id="GO:0004553">
    <property type="term" value="F:hydrolase activity, hydrolyzing O-glycosyl compounds"/>
    <property type="evidence" value="ECO:0007669"/>
    <property type="project" value="InterPro"/>
</dbReference>
<dbReference type="Gene3D" id="3.20.20.80">
    <property type="entry name" value="Glycosidases"/>
    <property type="match status" value="1"/>
</dbReference>
<dbReference type="Pfam" id="PF00150">
    <property type="entry name" value="Cellulase"/>
    <property type="match status" value="1"/>
</dbReference>
<keyword evidence="2 4" id="KW-0378">Hydrolase</keyword>
<accession>A0A833RAV4</accession>
<comment type="caution">
    <text evidence="7">The sequence shown here is derived from an EMBL/GenBank/DDBJ whole genome shotgun (WGS) entry which is preliminary data.</text>
</comment>
<dbReference type="InterPro" id="IPR001547">
    <property type="entry name" value="Glyco_hydro_5"/>
</dbReference>
<dbReference type="GO" id="GO:0000272">
    <property type="term" value="P:polysaccharide catabolic process"/>
    <property type="evidence" value="ECO:0007669"/>
    <property type="project" value="InterPro"/>
</dbReference>
<feature type="chain" id="PRO_5032661431" evidence="5">
    <location>
        <begin position="21"/>
        <end position="546"/>
    </location>
</feature>
<evidence type="ECO:0000313" key="8">
    <source>
        <dbReference type="Proteomes" id="UP000623129"/>
    </source>
</evidence>
<sequence>MKSFLLLPFMLSLYISVATAQLSTNSRWIVDGSGKRVKLACVNWPSHLEPMFAEGLSKQPVDVISKTITSLGFNCVRLTWATFMVTNNSFASLTIQQSFQALNLIESIGGIRANNPSFLNLTLIQAFQAVVSNLGDNNIMVILDNHISKPGWCCSSSDGNGFFGDKYFDPDVWIAGLTKMATMFNGVSNVVGMSLRNELRGAKQNVDDWYRNMQKGAQAVHAANPDVLVVLSGLSFDNDLSFLARKQVNLSYTGKHVFELHWYGFSDGQAWRTGNQNQVCGRIASSVMRRAGFLLDQGWPLLLSEWGLDFRGTNENDNRYFGCVLGALAEMDLDWVLWGLQGSYYLREGLYSPDETYGLLAWDWCKLRNQSILERIQAVQQPFRGPGFSDVSTYKILFHPLTGLCVVQKSLMEPLELGPCTESPAWIYTSENTLALKNSLFCLKAEGTGQPAKIGIICSDSKSKWQLISDSKMHLAANISGNANSVCLDVGDDGQRIVTNPCKCLSNDQNCDPKSQWFKLVDSTRSFASRRPFNLVPYWLGNWKVL</sequence>
<keyword evidence="3 4" id="KW-0326">Glycosidase</keyword>
<evidence type="ECO:0000313" key="7">
    <source>
        <dbReference type="EMBL" id="KAF3337997.1"/>
    </source>
</evidence>
<evidence type="ECO:0000256" key="1">
    <source>
        <dbReference type="ARBA" id="ARBA00005641"/>
    </source>
</evidence>
<dbReference type="InterPro" id="IPR017853">
    <property type="entry name" value="GH"/>
</dbReference>
<name>A0A833RAV4_9POAL</name>
<dbReference type="Gene3D" id="2.80.10.50">
    <property type="match status" value="1"/>
</dbReference>
<gene>
    <name evidence="7" type="ORF">FCM35_KLT18584</name>
</gene>
<evidence type="ECO:0000256" key="2">
    <source>
        <dbReference type="ARBA" id="ARBA00022801"/>
    </source>
</evidence>
<evidence type="ECO:0000256" key="4">
    <source>
        <dbReference type="RuleBase" id="RU361153"/>
    </source>
</evidence>
<dbReference type="AlphaFoldDB" id="A0A833RAV4"/>
<keyword evidence="8" id="KW-1185">Reference proteome</keyword>
<evidence type="ECO:0000256" key="5">
    <source>
        <dbReference type="SAM" id="SignalP"/>
    </source>
</evidence>
<dbReference type="InterPro" id="IPR035992">
    <property type="entry name" value="Ricin_B-like_lectins"/>
</dbReference>
<comment type="similarity">
    <text evidence="1 4">Belongs to the glycosyl hydrolase 5 (cellulase A) family.</text>
</comment>
<protein>
    <submittedName>
        <fullName evidence="7">Endoglucanase</fullName>
    </submittedName>
</protein>
<dbReference type="EMBL" id="SWLB01000006">
    <property type="protein sequence ID" value="KAF3337997.1"/>
    <property type="molecule type" value="Genomic_DNA"/>
</dbReference>
<organism evidence="7 8">
    <name type="scientific">Carex littledalei</name>
    <dbReference type="NCBI Taxonomy" id="544730"/>
    <lineage>
        <taxon>Eukaryota</taxon>
        <taxon>Viridiplantae</taxon>
        <taxon>Streptophyta</taxon>
        <taxon>Embryophyta</taxon>
        <taxon>Tracheophyta</taxon>
        <taxon>Spermatophyta</taxon>
        <taxon>Magnoliopsida</taxon>
        <taxon>Liliopsida</taxon>
        <taxon>Poales</taxon>
        <taxon>Cyperaceae</taxon>
        <taxon>Cyperoideae</taxon>
        <taxon>Cariceae</taxon>
        <taxon>Carex</taxon>
        <taxon>Carex subgen. Euthyceras</taxon>
    </lineage>
</organism>
<evidence type="ECO:0000259" key="6">
    <source>
        <dbReference type="Pfam" id="PF00150"/>
    </source>
</evidence>
<dbReference type="Proteomes" id="UP000623129">
    <property type="component" value="Unassembled WGS sequence"/>
</dbReference>
<feature type="signal peptide" evidence="5">
    <location>
        <begin position="1"/>
        <end position="20"/>
    </location>
</feature>
<dbReference type="PANTHER" id="PTHR31263:SF44">
    <property type="entry name" value="OS04G0481200 PROTEIN"/>
    <property type="match status" value="1"/>
</dbReference>
<dbReference type="PANTHER" id="PTHR31263">
    <property type="entry name" value="CELLULASE FAMILY PROTEIN (AFU_ORTHOLOGUE AFUA_5G14560)"/>
    <property type="match status" value="1"/>
</dbReference>
<keyword evidence="5" id="KW-0732">Signal</keyword>
<proteinExistence type="inferred from homology"/>
<reference evidence="7" key="1">
    <citation type="submission" date="2020-01" db="EMBL/GenBank/DDBJ databases">
        <title>Genome sequence of Kobresia littledalei, the first chromosome-level genome in the family Cyperaceae.</title>
        <authorList>
            <person name="Qu G."/>
        </authorList>
    </citation>
    <scope>NUCLEOTIDE SEQUENCE</scope>
    <source>
        <strain evidence="7">C.B.Clarke</strain>
        <tissue evidence="7">Leaf</tissue>
    </source>
</reference>
<dbReference type="SUPFAM" id="SSF51445">
    <property type="entry name" value="(Trans)glycosidases"/>
    <property type="match status" value="1"/>
</dbReference>
<evidence type="ECO:0000256" key="3">
    <source>
        <dbReference type="ARBA" id="ARBA00023295"/>
    </source>
</evidence>
<dbReference type="SUPFAM" id="SSF50370">
    <property type="entry name" value="Ricin B-like lectins"/>
    <property type="match status" value="1"/>
</dbReference>